<dbReference type="NCBIfam" id="TIGR04056">
    <property type="entry name" value="OMP_RagA_SusC"/>
    <property type="match status" value="1"/>
</dbReference>
<reference evidence="9 10" key="1">
    <citation type="submission" date="2019-02" db="EMBL/GenBank/DDBJ databases">
        <title>Pedobacter sp. RP-3-8 sp. nov., isolated from Arctic soil.</title>
        <authorList>
            <person name="Dahal R.H."/>
        </authorList>
    </citation>
    <scope>NUCLEOTIDE SEQUENCE [LARGE SCALE GENOMIC DNA]</scope>
    <source>
        <strain evidence="9 10">RP-3-8</strain>
    </source>
</reference>
<dbReference type="InterPro" id="IPR008969">
    <property type="entry name" value="CarboxyPept-like_regulatory"/>
</dbReference>
<evidence type="ECO:0000313" key="9">
    <source>
        <dbReference type="EMBL" id="TCC92540.1"/>
    </source>
</evidence>
<keyword evidence="2 7" id="KW-0813">Transport</keyword>
<dbReference type="Pfam" id="PF13715">
    <property type="entry name" value="CarbopepD_reg_2"/>
    <property type="match status" value="1"/>
</dbReference>
<dbReference type="Gene3D" id="2.60.40.1120">
    <property type="entry name" value="Carboxypeptidase-like, regulatory domain"/>
    <property type="match status" value="1"/>
</dbReference>
<evidence type="ECO:0000256" key="3">
    <source>
        <dbReference type="ARBA" id="ARBA00022452"/>
    </source>
</evidence>
<keyword evidence="4 7" id="KW-0812">Transmembrane</keyword>
<evidence type="ECO:0000313" key="10">
    <source>
        <dbReference type="Proteomes" id="UP000291117"/>
    </source>
</evidence>
<name>A0A4R0MYY5_9SPHI</name>
<gene>
    <name evidence="9" type="ORF">EZ444_19250</name>
</gene>
<dbReference type="SMART" id="SM00965">
    <property type="entry name" value="STN"/>
    <property type="match status" value="1"/>
</dbReference>
<dbReference type="InterPro" id="IPR012910">
    <property type="entry name" value="Plug_dom"/>
</dbReference>
<evidence type="ECO:0000256" key="2">
    <source>
        <dbReference type="ARBA" id="ARBA00022448"/>
    </source>
</evidence>
<dbReference type="SUPFAM" id="SSF56935">
    <property type="entry name" value="Porins"/>
    <property type="match status" value="1"/>
</dbReference>
<evidence type="ECO:0000256" key="7">
    <source>
        <dbReference type="PROSITE-ProRule" id="PRU01360"/>
    </source>
</evidence>
<proteinExistence type="inferred from homology"/>
<sequence length="1186" mass="130806">MNYFYRTICALIYGIMFLTVFLQPALAQQKNEDKVNINIRNGKLEEIIQAVMKQTSVKIVYNQELVQKSPRQTFIAKNEPLKSVMKRLLKGSALTFVMMDKVMVIAPKEEEDEEAKISNTLRGMVQDDKGNPIPAVTVNVTGTPSTTFTNEKGTFSILLEEGKNLTFSSVGFQKKTIRPKSGEMLAVRLEPELNEMEEFVVTGYQTVSKRLSASSTYTLKGKDVKEPGATNIVSMLQGKVPGLSVVKTSGSPNAIPSMRIRGTSTLIGNANPIIVVDGIIRENPTDINPDNLMGLDPSFRDLIALKDGILSKGNLTGNSISGLNVNDVESITFLKDASATAIYGTRAANGVIVITTKKGKAGKLAISYNSTYGTSLKPNYGSMQLMNSQQRVRFSREMYQDGYTYRNVPVKIGYEGAFQDLMNKKITESQFQKEVADLEKINTDWFGILFQNTLNVGQHLSFSGGNEKTNFYTSVSYEGNKSPAKEDKLNEGGVSFVLNSELNRKLKLAFNLSSSHRVSTGYFSVNPLDYAIQTSRAISPSLIYPKAEEDAFGIGPMLDYNMLNEIEQTGSSIKDTRVATSLSLNYLVFRGLNFTSLISGNANTQSAEQYATELSNYVATTRGYNYGSVTPGSSTELASILPFGGVLLPSTSSSYTYTFRNMAEFNRSVFSENDQLNIVAGHEIRSLKNDGLDNYLPGYLRDKGEGFAFVPLSINLISPKKVNTINNFLSLFGTASYSYAGKYVLNGNIRTDASNRFGQYANQRFLPAWSIAGLWNISAEKWMQNNRIVSNLGLKASYGFQGNVINSVGPDLILRLPDTGVGIHPGSNEYVLNIKSLPYPDLRWEKTKSMNVALNGDLFNSFLNLGIEYYHKLTTDAITPKFIPLEYGVSTMLVNGGNIKNSGYEMEVRLNLIRSRDLSWRISVNSGKNFNTLQPGTVEATSSILRDYLEGRQLVEGQPVNTFYVFSFKGLNPKTGVPMFVGIDDGGPELKKSLMDYIKPAGTRDASMSGGLFTSVDYHAFSFGMSFSYKIGSKRLRNPIYKVMDLSIPMPDENLPAILGERWRKPGDEAFTNVPAYPRSADVSNGGYVFTADGNSMSRYDMYNFSDANLVSSSFLRCNALNLSYRLAENLVKRMKLKQVSIAGTASNLFVIADKKLRGQDPEIDGVGTTALPISKIFTLSLNVAF</sequence>
<comment type="similarity">
    <text evidence="7">Belongs to the TonB-dependent receptor family.</text>
</comment>
<keyword evidence="3 7" id="KW-1134">Transmembrane beta strand</keyword>
<dbReference type="Gene3D" id="2.170.130.10">
    <property type="entry name" value="TonB-dependent receptor, plug domain"/>
    <property type="match status" value="1"/>
</dbReference>
<dbReference type="AlphaFoldDB" id="A0A4R0MYY5"/>
<dbReference type="Gene3D" id="2.40.170.20">
    <property type="entry name" value="TonB-dependent receptor, beta-barrel domain"/>
    <property type="match status" value="1"/>
</dbReference>
<dbReference type="InterPro" id="IPR011662">
    <property type="entry name" value="Secretin/TonB_short_N"/>
</dbReference>
<keyword evidence="10" id="KW-1185">Reference proteome</keyword>
<accession>A0A4R0MYY5</accession>
<protein>
    <submittedName>
        <fullName evidence="9">SusC/RagA family TonB-linked outer membrane protein</fullName>
    </submittedName>
</protein>
<dbReference type="OrthoDB" id="9768177at2"/>
<dbReference type="InterPro" id="IPR037066">
    <property type="entry name" value="Plug_dom_sf"/>
</dbReference>
<dbReference type="NCBIfam" id="TIGR04057">
    <property type="entry name" value="SusC_RagA_signa"/>
    <property type="match status" value="1"/>
</dbReference>
<dbReference type="SUPFAM" id="SSF49464">
    <property type="entry name" value="Carboxypeptidase regulatory domain-like"/>
    <property type="match status" value="1"/>
</dbReference>
<organism evidence="9 10">
    <name type="scientific">Pedobacter hiemivivus</name>
    <dbReference type="NCBI Taxonomy" id="2530454"/>
    <lineage>
        <taxon>Bacteria</taxon>
        <taxon>Pseudomonadati</taxon>
        <taxon>Bacteroidota</taxon>
        <taxon>Sphingobacteriia</taxon>
        <taxon>Sphingobacteriales</taxon>
        <taxon>Sphingobacteriaceae</taxon>
        <taxon>Pedobacter</taxon>
    </lineage>
</organism>
<dbReference type="InterPro" id="IPR023996">
    <property type="entry name" value="TonB-dep_OMP_SusC/RagA"/>
</dbReference>
<dbReference type="Pfam" id="PF07715">
    <property type="entry name" value="Plug"/>
    <property type="match status" value="1"/>
</dbReference>
<evidence type="ECO:0000256" key="6">
    <source>
        <dbReference type="ARBA" id="ARBA00023237"/>
    </source>
</evidence>
<evidence type="ECO:0000256" key="4">
    <source>
        <dbReference type="ARBA" id="ARBA00022692"/>
    </source>
</evidence>
<dbReference type="PROSITE" id="PS52016">
    <property type="entry name" value="TONB_DEPENDENT_REC_3"/>
    <property type="match status" value="1"/>
</dbReference>
<comment type="subcellular location">
    <subcellularLocation>
        <location evidence="1 7">Cell outer membrane</location>
        <topology evidence="1 7">Multi-pass membrane protein</topology>
    </subcellularLocation>
</comment>
<keyword evidence="6 7" id="KW-0998">Cell outer membrane</keyword>
<dbReference type="EMBL" id="SJSM01000014">
    <property type="protein sequence ID" value="TCC92540.1"/>
    <property type="molecule type" value="Genomic_DNA"/>
</dbReference>
<feature type="domain" description="Secretin/TonB short N-terminal" evidence="8">
    <location>
        <begin position="57"/>
        <end position="108"/>
    </location>
</feature>
<dbReference type="InterPro" id="IPR039426">
    <property type="entry name" value="TonB-dep_rcpt-like"/>
</dbReference>
<dbReference type="InterPro" id="IPR036942">
    <property type="entry name" value="Beta-barrel_TonB_sf"/>
</dbReference>
<dbReference type="Gene3D" id="3.55.50.30">
    <property type="match status" value="1"/>
</dbReference>
<evidence type="ECO:0000256" key="1">
    <source>
        <dbReference type="ARBA" id="ARBA00004571"/>
    </source>
</evidence>
<evidence type="ECO:0000256" key="5">
    <source>
        <dbReference type="ARBA" id="ARBA00023136"/>
    </source>
</evidence>
<dbReference type="Proteomes" id="UP000291117">
    <property type="component" value="Unassembled WGS sequence"/>
</dbReference>
<dbReference type="InterPro" id="IPR023997">
    <property type="entry name" value="TonB-dep_OMP_SusC/RagA_CS"/>
</dbReference>
<evidence type="ECO:0000259" key="8">
    <source>
        <dbReference type="SMART" id="SM00965"/>
    </source>
</evidence>
<dbReference type="GO" id="GO:0009279">
    <property type="term" value="C:cell outer membrane"/>
    <property type="evidence" value="ECO:0007669"/>
    <property type="project" value="UniProtKB-SubCell"/>
</dbReference>
<keyword evidence="5 7" id="KW-0472">Membrane</keyword>
<comment type="caution">
    <text evidence="9">The sequence shown here is derived from an EMBL/GenBank/DDBJ whole genome shotgun (WGS) entry which is preliminary data.</text>
</comment>
<dbReference type="RefSeq" id="WP_131610775.1">
    <property type="nucleotide sequence ID" value="NZ_SJSM01000014.1"/>
</dbReference>